<reference evidence="11" key="1">
    <citation type="submission" date="2012-04" db="EMBL/GenBank/DDBJ databases">
        <title>Finished genome of Dactylococcopsis salina PCC 8305.</title>
        <authorList>
            <consortium name="US DOE Joint Genome Institute"/>
            <person name="Gugger M."/>
            <person name="Coursin T."/>
            <person name="Rippka R."/>
            <person name="Tandeau De Marsac N."/>
            <person name="Huntemann M."/>
            <person name="Wei C.-L."/>
            <person name="Han J."/>
            <person name="Detter J.C."/>
            <person name="Han C."/>
            <person name="Tapia R."/>
            <person name="Daligault H."/>
            <person name="Chen A."/>
            <person name="Krypides N."/>
            <person name="Mavromatis K."/>
            <person name="Markowitz V."/>
            <person name="Szeto E."/>
            <person name="Ivanova N."/>
            <person name="Ovchinnikova G."/>
            <person name="Pagani I."/>
            <person name="Pati A."/>
            <person name="Goodwin L."/>
            <person name="Peters L."/>
            <person name="Pitluck S."/>
            <person name="Woyke T."/>
            <person name="Kerfeld C."/>
        </authorList>
    </citation>
    <scope>NUCLEOTIDE SEQUENCE [LARGE SCALE GENOMIC DNA]</scope>
    <source>
        <strain evidence="11">PCC 8305</strain>
    </source>
</reference>
<feature type="region of interest" description="Disordered" evidence="7">
    <location>
        <begin position="380"/>
        <end position="403"/>
    </location>
</feature>
<evidence type="ECO:0000256" key="7">
    <source>
        <dbReference type="SAM" id="MobiDB-lite"/>
    </source>
</evidence>
<dbReference type="STRING" id="13035.Dacsa_2235"/>
<feature type="domain" description="Cas12f1-like TNB" evidence="9">
    <location>
        <begin position="304"/>
        <end position="369"/>
    </location>
</feature>
<gene>
    <name evidence="11" type="ORF">Dacsa_2235</name>
</gene>
<dbReference type="InterPro" id="IPR001959">
    <property type="entry name" value="Transposase"/>
</dbReference>
<evidence type="ECO:0000313" key="11">
    <source>
        <dbReference type="EMBL" id="AFZ50852.1"/>
    </source>
</evidence>
<dbReference type="OrthoDB" id="466512at2"/>
<dbReference type="GO" id="GO:0032196">
    <property type="term" value="P:transposition"/>
    <property type="evidence" value="ECO:0007669"/>
    <property type="project" value="UniProtKB-KW"/>
</dbReference>
<dbReference type="InterPro" id="IPR021027">
    <property type="entry name" value="Transposase_put_HTH"/>
</dbReference>
<dbReference type="RefSeq" id="WP_015229845.1">
    <property type="nucleotide sequence ID" value="NC_019780.1"/>
</dbReference>
<proteinExistence type="inferred from homology"/>
<keyword evidence="12" id="KW-1185">Reference proteome</keyword>
<dbReference type="AlphaFoldDB" id="K9YWG2"/>
<keyword evidence="3" id="KW-0479">Metal-binding</keyword>
<evidence type="ECO:0000256" key="1">
    <source>
        <dbReference type="ARBA" id="ARBA00008761"/>
    </source>
</evidence>
<evidence type="ECO:0000259" key="8">
    <source>
        <dbReference type="Pfam" id="PF01385"/>
    </source>
</evidence>
<dbReference type="EMBL" id="CP003944">
    <property type="protein sequence ID" value="AFZ50852.1"/>
    <property type="molecule type" value="Genomic_DNA"/>
</dbReference>
<dbReference type="Pfam" id="PF01385">
    <property type="entry name" value="OrfB_IS605"/>
    <property type="match status" value="1"/>
</dbReference>
<evidence type="ECO:0000313" key="12">
    <source>
        <dbReference type="Proteomes" id="UP000010482"/>
    </source>
</evidence>
<evidence type="ECO:0000259" key="10">
    <source>
        <dbReference type="Pfam" id="PF12323"/>
    </source>
</evidence>
<evidence type="ECO:0000256" key="3">
    <source>
        <dbReference type="ARBA" id="ARBA00022723"/>
    </source>
</evidence>
<comment type="similarity">
    <text evidence="1">In the C-terminal section; belongs to the transposase 35 family.</text>
</comment>
<organism evidence="11 12">
    <name type="scientific">Dactylococcopsis salina (strain PCC 8305)</name>
    <name type="common">Myxobactron salinum</name>
    <dbReference type="NCBI Taxonomy" id="13035"/>
    <lineage>
        <taxon>Bacteria</taxon>
        <taxon>Bacillati</taxon>
        <taxon>Cyanobacteriota</taxon>
        <taxon>Cyanophyceae</taxon>
        <taxon>Nodosilineales</taxon>
        <taxon>Cymatolegaceae</taxon>
        <taxon>Dactylococcopsis</taxon>
    </lineage>
</organism>
<dbReference type="InterPro" id="IPR010095">
    <property type="entry name" value="Cas12f1-like_TNB"/>
</dbReference>
<dbReference type="Pfam" id="PF07282">
    <property type="entry name" value="Cas12f1-like_TNB"/>
    <property type="match status" value="1"/>
</dbReference>
<evidence type="ECO:0000256" key="5">
    <source>
        <dbReference type="ARBA" id="ARBA00023125"/>
    </source>
</evidence>
<dbReference type="GO" id="GO:0006310">
    <property type="term" value="P:DNA recombination"/>
    <property type="evidence" value="ECO:0007669"/>
    <property type="project" value="UniProtKB-KW"/>
</dbReference>
<dbReference type="PATRIC" id="fig|13035.3.peg.2531"/>
<dbReference type="NCBIfam" id="NF040570">
    <property type="entry name" value="guided_TnpB"/>
    <property type="match status" value="1"/>
</dbReference>
<sequence length="403" mass="45495">MLSLNYQYKLKVNKQQASTIDEWLDICKSVYNFALRERKDWVNSRKCPIDRCSLESEYIIPPDAPRPTYARQCKSLGMAKKKFPRLSIPQSQVLQQTLKGLEEAFVNMWNRGFGFPRFKKKMRSFVFPQVKPDCIQGKTITLPKLGKLKLVLSRPIPEGFVPKQVRVIKKASGYYANIILQLDVNVPDVPAHGYPIGIDLGLEEFLATSEGELIKGHKFLKESEGELKLLQGQLKNKKKGSRRWKNISRRIARLYEKITNCRKDFFYKTAHHLCDQAGMIFVEDLNLKALGRSALRKACLDAAWGTFVSILSYVCWKRGVYFAKVNANGTSQICPECGVNCGKKTLSERVHKCPDCGFQADRDVAAAMVVKRRGESTVGATGRKLDQGNDVGDEVSTSSSVTL</sequence>
<feature type="domain" description="Probable transposase IS891/IS1136/IS1341" evidence="8">
    <location>
        <begin position="189"/>
        <end position="290"/>
    </location>
</feature>
<keyword evidence="4" id="KW-0862">Zinc</keyword>
<evidence type="ECO:0000256" key="4">
    <source>
        <dbReference type="ARBA" id="ARBA00022833"/>
    </source>
</evidence>
<keyword evidence="2" id="KW-0815">Transposition</keyword>
<dbReference type="KEGG" id="dsl:Dacsa_2235"/>
<dbReference type="HOGENOM" id="CLU_032903_0_1_3"/>
<evidence type="ECO:0000256" key="2">
    <source>
        <dbReference type="ARBA" id="ARBA00022578"/>
    </source>
</evidence>
<dbReference type="GO" id="GO:0046872">
    <property type="term" value="F:metal ion binding"/>
    <property type="evidence" value="ECO:0007669"/>
    <property type="project" value="UniProtKB-KW"/>
</dbReference>
<accession>K9YWG2</accession>
<protein>
    <submittedName>
        <fullName evidence="11">Transposase</fullName>
    </submittedName>
</protein>
<dbReference type="GO" id="GO:0003677">
    <property type="term" value="F:DNA binding"/>
    <property type="evidence" value="ECO:0007669"/>
    <property type="project" value="UniProtKB-KW"/>
</dbReference>
<evidence type="ECO:0000256" key="6">
    <source>
        <dbReference type="ARBA" id="ARBA00023172"/>
    </source>
</evidence>
<keyword evidence="5" id="KW-0238">DNA-binding</keyword>
<name>K9YWG2_DACS8</name>
<keyword evidence="6" id="KW-0233">DNA recombination</keyword>
<feature type="domain" description="Transposase putative helix-turn-helix" evidence="10">
    <location>
        <begin position="1"/>
        <end position="46"/>
    </location>
</feature>
<dbReference type="eggNOG" id="COG0675">
    <property type="taxonomic scope" value="Bacteria"/>
</dbReference>
<evidence type="ECO:0000259" key="9">
    <source>
        <dbReference type="Pfam" id="PF07282"/>
    </source>
</evidence>
<dbReference type="Proteomes" id="UP000010482">
    <property type="component" value="Chromosome"/>
</dbReference>
<dbReference type="Pfam" id="PF12323">
    <property type="entry name" value="HTH_OrfB_IS605"/>
    <property type="match status" value="1"/>
</dbReference>